<dbReference type="SUPFAM" id="SSF56219">
    <property type="entry name" value="DNase I-like"/>
    <property type="match status" value="1"/>
</dbReference>
<feature type="compositionally biased region" description="Basic and acidic residues" evidence="1">
    <location>
        <begin position="964"/>
        <end position="985"/>
    </location>
</feature>
<dbReference type="Gene3D" id="3.60.10.10">
    <property type="entry name" value="Endonuclease/exonuclease/phosphatase"/>
    <property type="match status" value="1"/>
</dbReference>
<feature type="region of interest" description="Disordered" evidence="1">
    <location>
        <begin position="883"/>
        <end position="915"/>
    </location>
</feature>
<dbReference type="Proteomes" id="UP000186817">
    <property type="component" value="Unassembled WGS sequence"/>
</dbReference>
<evidence type="ECO:0000313" key="3">
    <source>
        <dbReference type="Proteomes" id="UP000186817"/>
    </source>
</evidence>
<feature type="compositionally biased region" description="Low complexity" evidence="1">
    <location>
        <begin position="1217"/>
        <end position="1233"/>
    </location>
</feature>
<evidence type="ECO:0000256" key="1">
    <source>
        <dbReference type="SAM" id="MobiDB-lite"/>
    </source>
</evidence>
<comment type="caution">
    <text evidence="2">The sequence shown here is derived from an EMBL/GenBank/DDBJ whole genome shotgun (WGS) entry which is preliminary data.</text>
</comment>
<organism evidence="2 3">
    <name type="scientific">Symbiodinium microadriaticum</name>
    <name type="common">Dinoflagellate</name>
    <name type="synonym">Zooxanthella microadriatica</name>
    <dbReference type="NCBI Taxonomy" id="2951"/>
    <lineage>
        <taxon>Eukaryota</taxon>
        <taxon>Sar</taxon>
        <taxon>Alveolata</taxon>
        <taxon>Dinophyceae</taxon>
        <taxon>Suessiales</taxon>
        <taxon>Symbiodiniaceae</taxon>
        <taxon>Symbiodinium</taxon>
    </lineage>
</organism>
<accession>A0A1Q9C632</accession>
<evidence type="ECO:0000313" key="2">
    <source>
        <dbReference type="EMBL" id="OLP78381.1"/>
    </source>
</evidence>
<dbReference type="OrthoDB" id="273556at2759"/>
<gene>
    <name evidence="2" type="primary">pol</name>
    <name evidence="2" type="ORF">AK812_SmicGene41450</name>
</gene>
<dbReference type="InterPro" id="IPR036691">
    <property type="entry name" value="Endo/exonu/phosph_ase_sf"/>
</dbReference>
<feature type="compositionally biased region" description="Polar residues" evidence="1">
    <location>
        <begin position="1287"/>
        <end position="1299"/>
    </location>
</feature>
<sequence length="2599" mass="290435">MLTLLDSFAKIPGLNGIRLWFLQELSLPEGDTKVSSAQRQLLGHRQHEEWRGVGIAYNTTTFTHTEPQHRANVYSCSLHTGGTSFTGISLHVPHHATVDQTNELLSDSLYRIQSGAKMIVGMDANEEFQERTVGTVAQTARGEAILFAIADVEGKFPPQSMTEPSHFPYNKALRSRRLDYLVTKGIFLDEIHVGDWRDIVGSDHEPIVGKARMAATRRQRGKCTCPPGEVRRQLWKQVCSDRKREHREWVRDLAKRAGGQDWGAYRALKRSSKPSQWDNYLREREQWREEAQKHFKDIFAKIDQNTEEGQWGDEVEKLRQRCKRTPWVPFTEMELRITMQSWQWGKATGIDGIAHEALLYLLEHPAGKARLMEIFNDALYTGKLPPDMLKGLTVLLPKTMMPQSWGDTRPITLSSALLKWLAQLLLHRGRRYLDAGNKHQWAKPGSQAVELVLGIRRLLRAAKDWGDALYIVKLDVAKAFDSISQLHMGKLIARRVGGDGGLPWEALLWLQLLRADHLTLAGGASYLDDTYLWSHNRKWLEKALAVLEDKLKKKNLVLNAKKTQAIANVEDRKPLDIGGKQVPIQKGDAIMTILGSPVTFDNVPAVILGGASERARKAFHANKAVMCGNTSVDEKLKAMLALVRPAALWACSTWPVNDALLRGINTVQLQLLRKALGGRRRPGEEWVEWNQRTLRLARLHLRRKSAGGRWSTFVLGTIWQLHGHAARRESPLKEILIWRNMNWWRQQQNLRGGARHARRFCPALDVERHIDDWVAAAQDRSHWKSLEFLFVQAHDPPWASGKQPSLANLAPTPGPRYAPVYDPYTDPWHEDEEADGGGKPQRTNKDEEANHSHKKILLNKTMVTTTKKYPNKFQNWKKLANHKGGTINSKANAKGEGMEARNPLHNSREVSRRGTKRQPIIANDMKLEKEETYVMNNPETHGRHQHRGMTWEPQGTKPQQNIENDMKPDKEETIPGRPQRDLRRRGEDLQKLHDRNGVFNHFTYSWGGYSPPLTWPPELPLSGTTHLHLRYLAHGIWVGEVVARGSELTPPYGRVPDRGFARVRQTSRRGEREGFIPQGTAFELIPVGLVYRNLEPEQWVLRIRNLPPSESRDPAGAPLKARKYLLTWRPKTTSCLLGDLTEEEGDAYRASAMARGPPVPDMSALAHELDCLNVSPERYMDVRIARAKTQFPQEDPYQPRGGRRGISPPCHRHRTDNQGIQQGDTGTTGGTQQASASPTETQPQQAQVESNTSQQPRSTPPAATKQGVSFYSREARTAFHVEWGGETPQQHTPPRTETQVPKAPPPQALQGSEQTKLRAPRRGDPLTPTRHHLEIDDGFEKNNSRRINPAQMAATLVEIVRHILRDTLHATSVRTELAEVGELLEDVVADFGASIRLRDSAGIAEGRDALMEAVDILDHIVLNYDSEQDEFTMDPETLQDELLRLAQQLQIVVPAHDNLLGDIRGELPSQRPASNSQELFEGYGDEMGLMQLHRPGTNPSGDTEEGHRCAIQLLSLLEREFPESYRTNGQCEADAIWLLLRGERLAEYIDGMNIPAAERVRGGEDEHPGLAGTFQNHEGNARASQLLEAIESETQATADYALNAEERGSQQRANYAAEAMELITEAMGLADDVGIPGVVDYLAAAATNRCAHGGDHGRKQPAAEQPSMAELLEVLELVQAGMALLTRGRHSYNWQVTHWATDAAEEALALLSVATATDDPNELGRTPPQLGDLLPRLRNLLDEAATGIGVLVGIYPHWGENEYIHPADTIAQNQQVGEQTLRHPNNDPPDALHVYKAQRALRQLHPFLEGPLSGPVFVQRNHSWEYQFAQASGGGKVKAVLRKVPVRAQVGRTDMKEEMTKEIMYVESSIVPLSVKVVLAVAQEQVGEQVSRLAQILLSKIEAIRLITCTGRFSGCYPQGVVDQTMAELCSYINGLQGRLNSLGGDDHVCEACGFCGFVARHSACVFERGVEMEGLGSSSLLFVSDPVEAMSRSVARLEFGWRQLASLSVLSGLDLAKIYDRTLEQVRHALLILHSWVDRMEASGLLRLVDLLTSIHCDSRLSVASGVLVPGNRSIDGDGFAVRDCIGHSPLHGAAGTHSPFCRSRDVVPPRSERQRLVAGFWHQLERCHFLDLPTSSPLTEEVLRCYGRGDPWPFKVFLKQLDHVWHGDPEEHLCTLCVGLETFYDRCRFSDMIEVTGPMSATIAYLIDLGVIAEEARAWRKVVTSCGLRDGIDFTVLRRFSMALPMAAWTASQAGIFLDQTPLRTAGLVFATDASGGWPQSRRLINEDIDGVCRDRFGDISTSRQKQWRKGVDSLVQEVCYHLGRKANFILQHRKDPDFPWSLRVAELPEGDVCPTPTVRVVPNPAFTKNHTPSEKQQMLCRLSGAEDSLGHRWVEGSEGATNITMKCEALFQHGDGGAMLRAIATPLQKFVELAFPRAAPPALGNFGSRFNFEYFFSERAKVVLERGGTVQPARLSYPPIFSPGGICSMGNDDTTQSIGPDVAYVLTKLRQAKVTMSNFVVNFGAADGECGSEEDWNADPANCLTAEGYSAVLVEGDQKFFESLRDRYGNRSDVSMAQEPVEDFIGYFSRGKHGDM</sequence>
<dbReference type="EMBL" id="LSRX01001620">
    <property type="protein sequence ID" value="OLP78381.1"/>
    <property type="molecule type" value="Genomic_DNA"/>
</dbReference>
<feature type="region of interest" description="Disordered" evidence="1">
    <location>
        <begin position="939"/>
        <end position="985"/>
    </location>
</feature>
<feature type="region of interest" description="Disordered" evidence="1">
    <location>
        <begin position="1284"/>
        <end position="1332"/>
    </location>
</feature>
<feature type="region of interest" description="Disordered" evidence="1">
    <location>
        <begin position="822"/>
        <end position="854"/>
    </location>
</feature>
<proteinExistence type="predicted"/>
<protein>
    <submittedName>
        <fullName evidence="2">Retrovirus-related Pol polyprotein from type-2 retrotransposable element R2DM</fullName>
    </submittedName>
</protein>
<feature type="region of interest" description="Disordered" evidence="1">
    <location>
        <begin position="1190"/>
        <end position="1268"/>
    </location>
</feature>
<keyword evidence="3" id="KW-1185">Reference proteome</keyword>
<feature type="compositionally biased region" description="Polar residues" evidence="1">
    <location>
        <begin position="1234"/>
        <end position="1257"/>
    </location>
</feature>
<reference evidence="2 3" key="1">
    <citation type="submission" date="2016-02" db="EMBL/GenBank/DDBJ databases">
        <title>Genome analysis of coral dinoflagellate symbionts highlights evolutionary adaptations to a symbiotic lifestyle.</title>
        <authorList>
            <person name="Aranda M."/>
            <person name="Li Y."/>
            <person name="Liew Y.J."/>
            <person name="Baumgarten S."/>
            <person name="Simakov O."/>
            <person name="Wilson M."/>
            <person name="Piel J."/>
            <person name="Ashoor H."/>
            <person name="Bougouffa S."/>
            <person name="Bajic V.B."/>
            <person name="Ryu T."/>
            <person name="Ravasi T."/>
            <person name="Bayer T."/>
            <person name="Micklem G."/>
            <person name="Kim H."/>
            <person name="Bhak J."/>
            <person name="Lajeunesse T.C."/>
            <person name="Voolstra C.R."/>
        </authorList>
    </citation>
    <scope>NUCLEOTIDE SEQUENCE [LARGE SCALE GENOMIC DNA]</scope>
    <source>
        <strain evidence="2 3">CCMP2467</strain>
    </source>
</reference>
<name>A0A1Q9C632_SYMMI</name>